<evidence type="ECO:0000256" key="3">
    <source>
        <dbReference type="ARBA" id="ARBA00023163"/>
    </source>
</evidence>
<reference evidence="5 6" key="1">
    <citation type="submission" date="2020-08" db="EMBL/GenBank/DDBJ databases">
        <title>Genomic Encyclopedia of Type Strains, Phase IV (KMG-V): Genome sequencing to study the core and pangenomes of soil and plant-associated prokaryotes.</title>
        <authorList>
            <person name="Whitman W."/>
        </authorList>
    </citation>
    <scope>NUCLEOTIDE SEQUENCE [LARGE SCALE GENOMIC DNA]</scope>
    <source>
        <strain evidence="5 6">MP7CTX6</strain>
    </source>
</reference>
<keyword evidence="3" id="KW-0804">Transcription</keyword>
<protein>
    <submittedName>
        <fullName evidence="5">AraC-like DNA-binding protein</fullName>
    </submittedName>
</protein>
<feature type="domain" description="HTH araC/xylS-type" evidence="4">
    <location>
        <begin position="191"/>
        <end position="288"/>
    </location>
</feature>
<dbReference type="InterPro" id="IPR018060">
    <property type="entry name" value="HTH_AraC"/>
</dbReference>
<dbReference type="Gene3D" id="1.10.10.60">
    <property type="entry name" value="Homeodomain-like"/>
    <property type="match status" value="2"/>
</dbReference>
<dbReference type="PANTHER" id="PTHR43280">
    <property type="entry name" value="ARAC-FAMILY TRANSCRIPTIONAL REGULATOR"/>
    <property type="match status" value="1"/>
</dbReference>
<dbReference type="PRINTS" id="PR00032">
    <property type="entry name" value="HTHARAC"/>
</dbReference>
<proteinExistence type="predicted"/>
<keyword evidence="1" id="KW-0805">Transcription regulation</keyword>
<name>A0A7W9DL36_9SPHI</name>
<dbReference type="InterPro" id="IPR018062">
    <property type="entry name" value="HTH_AraC-typ_CS"/>
</dbReference>
<dbReference type="Pfam" id="PF12833">
    <property type="entry name" value="HTH_18"/>
    <property type="match status" value="1"/>
</dbReference>
<sequence length="288" mass="32848">MKKIIKVPTELVNGEAPQNSLILDGCSVIEQCIQSAEEKGTMYLQEHLLFLILKGSVLLTYGKQTYTVGSNEMILLQKATVVQYEKKGSPDNGSVYHGMIFSIKDDLIKSFLASLEKVTPKNTQEEGHNGVYPMTDCLITFAQSLKPYFYDSSGVYPGQLRLKMTEMLYHMAIGSHSMFQQILQFYQPVRAEIRHIVEQHYASPNSLTELAYLSGRSLSSFKRDFQAIYNMTPATWIREKRLEKAKQMLETTQLPVSDICFSLGFENVSHFSRIFKTYYGKAPTHYRS</sequence>
<evidence type="ECO:0000313" key="6">
    <source>
        <dbReference type="Proteomes" id="UP000537718"/>
    </source>
</evidence>
<dbReference type="InterPro" id="IPR054015">
    <property type="entry name" value="ExsA-like_N"/>
</dbReference>
<evidence type="ECO:0000313" key="5">
    <source>
        <dbReference type="EMBL" id="MBB5622881.1"/>
    </source>
</evidence>
<dbReference type="EMBL" id="JACHCF010000010">
    <property type="protein sequence ID" value="MBB5622881.1"/>
    <property type="molecule type" value="Genomic_DNA"/>
</dbReference>
<dbReference type="PROSITE" id="PS00041">
    <property type="entry name" value="HTH_ARAC_FAMILY_1"/>
    <property type="match status" value="1"/>
</dbReference>
<dbReference type="GO" id="GO:0003700">
    <property type="term" value="F:DNA-binding transcription factor activity"/>
    <property type="evidence" value="ECO:0007669"/>
    <property type="project" value="InterPro"/>
</dbReference>
<evidence type="ECO:0000256" key="1">
    <source>
        <dbReference type="ARBA" id="ARBA00023015"/>
    </source>
</evidence>
<dbReference type="RefSeq" id="WP_183868989.1">
    <property type="nucleotide sequence ID" value="NZ_JACHCF010000010.1"/>
</dbReference>
<dbReference type="SMART" id="SM00342">
    <property type="entry name" value="HTH_ARAC"/>
    <property type="match status" value="1"/>
</dbReference>
<dbReference type="AlphaFoldDB" id="A0A7W9DL36"/>
<organism evidence="5 6">
    <name type="scientific">Pedobacter cryoconitis</name>
    <dbReference type="NCBI Taxonomy" id="188932"/>
    <lineage>
        <taxon>Bacteria</taxon>
        <taxon>Pseudomonadati</taxon>
        <taxon>Bacteroidota</taxon>
        <taxon>Sphingobacteriia</taxon>
        <taxon>Sphingobacteriales</taxon>
        <taxon>Sphingobacteriaceae</taxon>
        <taxon>Pedobacter</taxon>
    </lineage>
</organism>
<dbReference type="InterPro" id="IPR009057">
    <property type="entry name" value="Homeodomain-like_sf"/>
</dbReference>
<evidence type="ECO:0000259" key="4">
    <source>
        <dbReference type="PROSITE" id="PS01124"/>
    </source>
</evidence>
<dbReference type="SUPFAM" id="SSF46689">
    <property type="entry name" value="Homeodomain-like"/>
    <property type="match status" value="2"/>
</dbReference>
<dbReference type="PANTHER" id="PTHR43280:SF2">
    <property type="entry name" value="HTH-TYPE TRANSCRIPTIONAL REGULATOR EXSA"/>
    <property type="match status" value="1"/>
</dbReference>
<dbReference type="PROSITE" id="PS01124">
    <property type="entry name" value="HTH_ARAC_FAMILY_2"/>
    <property type="match status" value="1"/>
</dbReference>
<dbReference type="GO" id="GO:0043565">
    <property type="term" value="F:sequence-specific DNA binding"/>
    <property type="evidence" value="ECO:0007669"/>
    <property type="project" value="InterPro"/>
</dbReference>
<dbReference type="InterPro" id="IPR020449">
    <property type="entry name" value="Tscrpt_reg_AraC-type_HTH"/>
</dbReference>
<evidence type="ECO:0000256" key="2">
    <source>
        <dbReference type="ARBA" id="ARBA00023125"/>
    </source>
</evidence>
<comment type="caution">
    <text evidence="5">The sequence shown here is derived from an EMBL/GenBank/DDBJ whole genome shotgun (WGS) entry which is preliminary data.</text>
</comment>
<gene>
    <name evidence="5" type="ORF">HDE69_003963</name>
</gene>
<keyword evidence="2 5" id="KW-0238">DNA-binding</keyword>
<accession>A0A7W9DL36</accession>
<dbReference type="Proteomes" id="UP000537718">
    <property type="component" value="Unassembled WGS sequence"/>
</dbReference>
<dbReference type="Pfam" id="PF22200">
    <property type="entry name" value="ExsA_N"/>
    <property type="match status" value="1"/>
</dbReference>